<dbReference type="PANTHER" id="PTHR10492:SF57">
    <property type="entry name" value="ATP-DEPENDENT DNA HELICASE"/>
    <property type="match status" value="1"/>
</dbReference>
<evidence type="ECO:0000256" key="1">
    <source>
        <dbReference type="SAM" id="MobiDB-lite"/>
    </source>
</evidence>
<reference evidence="4" key="1">
    <citation type="submission" date="2010-08" db="EMBL/GenBank/DDBJ databases">
        <authorList>
            <consortium name="Caenorhabditis japonica Sequencing Consortium"/>
            <person name="Wilson R.K."/>
        </authorList>
    </citation>
    <scope>NUCLEOTIDE SEQUENCE [LARGE SCALE GENOMIC DNA]</scope>
    <source>
        <strain evidence="4">DF5081</strain>
    </source>
</reference>
<protein>
    <submittedName>
        <fullName evidence="3">ATP-dependent DNA helicase</fullName>
    </submittedName>
</protein>
<dbReference type="InterPro" id="IPR049163">
    <property type="entry name" value="Pif1-like_2B_dom"/>
</dbReference>
<sequence length="252" mass="28192">MRKPPPKTLRNERLLSPFPSQKKYFEEYLPRDEVEVDSTNKYITTEILNSVRTSSLPPHRLRLKGGSVAMLLRNLDVSCGMCNGTRLIVNELRRKCILCTFATGSNKEKTSSYCQSTSVKLPFEMDQPPQLSCEAARTANPTSFRDAVIKDLHLAHNRITDVYESVQCRIEVLRAQKRSGLTPTAGASVVHAPHERGQGATPADSPHSPRPEHAQPPPFQNISPQGDSHFNQTLSAREERERKLCTALCTTN</sequence>
<accession>A0A8R1E5V5</accession>
<evidence type="ECO:0000313" key="3">
    <source>
        <dbReference type="EnsemblMetazoa" id="CJA26312.1"/>
    </source>
</evidence>
<feature type="domain" description="DNA helicase Pif1-like 2B" evidence="2">
    <location>
        <begin position="46"/>
        <end position="92"/>
    </location>
</feature>
<dbReference type="Proteomes" id="UP000005237">
    <property type="component" value="Unassembled WGS sequence"/>
</dbReference>
<dbReference type="EnsemblMetazoa" id="CJA26312.1">
    <property type="protein sequence ID" value="CJA26312.1"/>
    <property type="gene ID" value="WBGene00181884"/>
</dbReference>
<evidence type="ECO:0000259" key="2">
    <source>
        <dbReference type="Pfam" id="PF21530"/>
    </source>
</evidence>
<dbReference type="AlphaFoldDB" id="A0A8R1E5V5"/>
<dbReference type="PANTHER" id="PTHR10492">
    <property type="match status" value="1"/>
</dbReference>
<organism evidence="3 4">
    <name type="scientific">Caenorhabditis japonica</name>
    <dbReference type="NCBI Taxonomy" id="281687"/>
    <lineage>
        <taxon>Eukaryota</taxon>
        <taxon>Metazoa</taxon>
        <taxon>Ecdysozoa</taxon>
        <taxon>Nematoda</taxon>
        <taxon>Chromadorea</taxon>
        <taxon>Rhabditida</taxon>
        <taxon>Rhabditina</taxon>
        <taxon>Rhabditomorpha</taxon>
        <taxon>Rhabditoidea</taxon>
        <taxon>Rhabditidae</taxon>
        <taxon>Peloderinae</taxon>
        <taxon>Caenorhabditis</taxon>
    </lineage>
</organism>
<reference evidence="3" key="2">
    <citation type="submission" date="2022-06" db="UniProtKB">
        <authorList>
            <consortium name="EnsemblMetazoa"/>
        </authorList>
    </citation>
    <scope>IDENTIFICATION</scope>
    <source>
        <strain evidence="3">DF5081</strain>
    </source>
</reference>
<dbReference type="Pfam" id="PF21530">
    <property type="entry name" value="Pif1_2B_dom"/>
    <property type="match status" value="1"/>
</dbReference>
<feature type="region of interest" description="Disordered" evidence="1">
    <location>
        <begin position="182"/>
        <end position="238"/>
    </location>
</feature>
<evidence type="ECO:0000313" key="4">
    <source>
        <dbReference type="Proteomes" id="UP000005237"/>
    </source>
</evidence>
<feature type="compositionally biased region" description="Polar residues" evidence="1">
    <location>
        <begin position="220"/>
        <end position="235"/>
    </location>
</feature>
<keyword evidence="4" id="KW-1185">Reference proteome</keyword>
<proteinExistence type="predicted"/>
<name>A0A8R1E5V5_CAEJA</name>